<accession>A0ABU7PLF3</accession>
<dbReference type="Proteomes" id="UP001344658">
    <property type="component" value="Unassembled WGS sequence"/>
</dbReference>
<dbReference type="RefSeq" id="WP_330800374.1">
    <property type="nucleotide sequence ID" value="NZ_JAZEWV010000050.1"/>
</dbReference>
<keyword evidence="3" id="KW-1185">Reference proteome</keyword>
<gene>
    <name evidence="2" type="ORF">V2S66_32405</name>
</gene>
<dbReference type="Gene3D" id="1.10.8.50">
    <property type="match status" value="1"/>
</dbReference>
<sequence length="147" mass="15745">MAISGRMRHEHDGRGVATTAGTAASREQAAQTRHRRALVLSEVAAEGPPGLCRVLRRAAAGDGDAAAIPVTALVHATPGMTALDGHQLLRRAHIRESELAGEISPGQRVALVELVDRTDRLRRAVAARPDLERPHLERPDVERPESG</sequence>
<feature type="compositionally biased region" description="Basic and acidic residues" evidence="1">
    <location>
        <begin position="129"/>
        <end position="147"/>
    </location>
</feature>
<feature type="region of interest" description="Disordered" evidence="1">
    <location>
        <begin position="126"/>
        <end position="147"/>
    </location>
</feature>
<reference evidence="2 3" key="1">
    <citation type="submission" date="2023-12" db="EMBL/GenBank/DDBJ databases">
        <title>Streptomyces sp. V4-01.</title>
        <authorList>
            <person name="Somphong A."/>
            <person name="Phongsopitanun W."/>
        </authorList>
    </citation>
    <scope>NUCLEOTIDE SEQUENCE [LARGE SCALE GENOMIC DNA]</scope>
    <source>
        <strain evidence="2 3">V4-01</strain>
    </source>
</reference>
<evidence type="ECO:0000256" key="1">
    <source>
        <dbReference type="SAM" id="MobiDB-lite"/>
    </source>
</evidence>
<dbReference type="EMBL" id="JAZEWV010000050">
    <property type="protein sequence ID" value="MEE4546654.1"/>
    <property type="molecule type" value="Genomic_DNA"/>
</dbReference>
<organism evidence="2 3">
    <name type="scientific">Actinacidiphila polyblastidii</name>
    <dbReference type="NCBI Taxonomy" id="3110430"/>
    <lineage>
        <taxon>Bacteria</taxon>
        <taxon>Bacillati</taxon>
        <taxon>Actinomycetota</taxon>
        <taxon>Actinomycetes</taxon>
        <taxon>Kitasatosporales</taxon>
        <taxon>Streptomycetaceae</taxon>
        <taxon>Actinacidiphila</taxon>
    </lineage>
</organism>
<protein>
    <submittedName>
        <fullName evidence="2">Uncharacterized protein</fullName>
    </submittedName>
</protein>
<comment type="caution">
    <text evidence="2">The sequence shown here is derived from an EMBL/GenBank/DDBJ whole genome shotgun (WGS) entry which is preliminary data.</text>
</comment>
<feature type="region of interest" description="Disordered" evidence="1">
    <location>
        <begin position="1"/>
        <end position="32"/>
    </location>
</feature>
<feature type="compositionally biased region" description="Low complexity" evidence="1">
    <location>
        <begin position="15"/>
        <end position="24"/>
    </location>
</feature>
<name>A0ABU7PLF3_9ACTN</name>
<evidence type="ECO:0000313" key="2">
    <source>
        <dbReference type="EMBL" id="MEE4546654.1"/>
    </source>
</evidence>
<proteinExistence type="predicted"/>
<evidence type="ECO:0000313" key="3">
    <source>
        <dbReference type="Proteomes" id="UP001344658"/>
    </source>
</evidence>